<dbReference type="AlphaFoldDB" id="A0A3G1KLT8"/>
<sequence>MIVKKRAIISVSDKTGVVELAKELVQFGYEIVSTGGTYKTITQAGVEATYVTEITGFPEILEGRVKTLHPHVHGGILAKRTPAHLAQLKELGIVPIDLVVVNLYPFRQTIAKENVTLEEAIENIDIGGPTMVRAAAKNYQSVTIIVNPARYQEVISQLKSAGTVNEETRLRLAAEAFAHTSEYDTYIAEYLKNVAGREPGFPETLVLRGEKIQDLRYGENPHQKAVFYREFGAQGASVGTARQIHGKELSFNNIIDLNAALELVREFDQPAAVVIKHTNPCGTALGQTLAEAFERAFDADPVSAYGGIVGLNRAVDKETAEKMSGSFLEAIIAPAFTSEARDILMKKANVRLLETGDFHQSGVSGVDVKKVNGGILLQDVDTGKVSLSDVQVVSEVKPTEGELAELLFTWKVVKHVKSNAIVVSKDRQTIGVGAGQMNRVGSANIAFAQGGEKCRGAVLASDAFFPFRDTIDQAAQAGITAIIQPGGSTRDEESIQAANEHGIAMVFTGMRHFKH</sequence>
<comment type="similarity">
    <text evidence="3 10">Belongs to the PurH family.</text>
</comment>
<gene>
    <name evidence="10" type="primary">purH</name>
    <name evidence="12" type="ORF">DCMF_00050</name>
</gene>
<keyword evidence="6 10" id="KW-0378">Hydrolase</keyword>
<keyword evidence="5 10" id="KW-0658">Purine biosynthesis</keyword>
<dbReference type="NCBIfam" id="NF002049">
    <property type="entry name" value="PRK00881.1"/>
    <property type="match status" value="1"/>
</dbReference>
<proteinExistence type="inferred from homology"/>
<dbReference type="PANTHER" id="PTHR11692">
    <property type="entry name" value="BIFUNCTIONAL PURINE BIOSYNTHESIS PROTEIN PURH"/>
    <property type="match status" value="1"/>
</dbReference>
<keyword evidence="4 10" id="KW-0808">Transferase</keyword>
<feature type="domain" description="MGS-like" evidence="11">
    <location>
        <begin position="1"/>
        <end position="146"/>
    </location>
</feature>
<dbReference type="GO" id="GO:0006189">
    <property type="term" value="P:'de novo' IMP biosynthetic process"/>
    <property type="evidence" value="ECO:0007669"/>
    <property type="project" value="UniProtKB-UniRule"/>
</dbReference>
<dbReference type="InterPro" id="IPR011607">
    <property type="entry name" value="MGS-like_dom"/>
</dbReference>
<dbReference type="SUPFAM" id="SSF52335">
    <property type="entry name" value="Methylglyoxal synthase-like"/>
    <property type="match status" value="1"/>
</dbReference>
<comment type="catalytic activity">
    <reaction evidence="8 10">
        <text>(6R)-10-formyltetrahydrofolate + 5-amino-1-(5-phospho-beta-D-ribosyl)imidazole-4-carboxamide = 5-formamido-1-(5-phospho-D-ribosyl)imidazole-4-carboxamide + (6S)-5,6,7,8-tetrahydrofolate</text>
        <dbReference type="Rhea" id="RHEA:22192"/>
        <dbReference type="ChEBI" id="CHEBI:57453"/>
        <dbReference type="ChEBI" id="CHEBI:58467"/>
        <dbReference type="ChEBI" id="CHEBI:58475"/>
        <dbReference type="ChEBI" id="CHEBI:195366"/>
        <dbReference type="EC" id="2.1.2.3"/>
    </reaction>
</comment>
<dbReference type="Gene3D" id="3.40.140.20">
    <property type="match status" value="2"/>
</dbReference>
<dbReference type="GO" id="GO:0003937">
    <property type="term" value="F:IMP cyclohydrolase activity"/>
    <property type="evidence" value="ECO:0007669"/>
    <property type="project" value="UniProtKB-UniRule"/>
</dbReference>
<evidence type="ECO:0000313" key="12">
    <source>
        <dbReference type="EMBL" id="ATW23396.1"/>
    </source>
</evidence>
<dbReference type="EC" id="2.1.2.3" evidence="10"/>
<dbReference type="SMART" id="SM00798">
    <property type="entry name" value="AICARFT_IMPCHas"/>
    <property type="match status" value="1"/>
</dbReference>
<dbReference type="UniPathway" id="UPA00074">
    <property type="reaction ID" value="UER00133"/>
</dbReference>
<comment type="catalytic activity">
    <reaction evidence="9 10">
        <text>IMP + H2O = 5-formamido-1-(5-phospho-D-ribosyl)imidazole-4-carboxamide</text>
        <dbReference type="Rhea" id="RHEA:18445"/>
        <dbReference type="ChEBI" id="CHEBI:15377"/>
        <dbReference type="ChEBI" id="CHEBI:58053"/>
        <dbReference type="ChEBI" id="CHEBI:58467"/>
        <dbReference type="EC" id="3.5.4.10"/>
    </reaction>
</comment>
<comment type="domain">
    <text evidence="10">The IMP cyclohydrolase activity resides in the N-terminal region.</text>
</comment>
<dbReference type="HAMAP" id="MF_00139">
    <property type="entry name" value="PurH"/>
    <property type="match status" value="1"/>
</dbReference>
<protein>
    <recommendedName>
        <fullName evidence="10">Bifunctional purine biosynthesis protein PurH</fullName>
    </recommendedName>
    <domain>
        <recommendedName>
            <fullName evidence="10">Phosphoribosylaminoimidazolecarboxamide formyltransferase</fullName>
            <ecNumber evidence="10">2.1.2.3</ecNumber>
        </recommendedName>
        <alternativeName>
            <fullName evidence="10">AICAR transformylase</fullName>
        </alternativeName>
    </domain>
    <domain>
        <recommendedName>
            <fullName evidence="10">IMP cyclohydrolase</fullName>
            <ecNumber evidence="10">3.5.4.10</ecNumber>
        </recommendedName>
        <alternativeName>
            <fullName evidence="10">ATIC</fullName>
        </alternativeName>
        <alternativeName>
            <fullName evidence="10">IMP synthase</fullName>
        </alternativeName>
        <alternativeName>
            <fullName evidence="10">Inosinicase</fullName>
        </alternativeName>
    </domain>
</protein>
<evidence type="ECO:0000256" key="3">
    <source>
        <dbReference type="ARBA" id="ARBA00007667"/>
    </source>
</evidence>
<accession>A0A3G1KLT8</accession>
<dbReference type="NCBIfam" id="TIGR00355">
    <property type="entry name" value="purH"/>
    <property type="match status" value="1"/>
</dbReference>
<evidence type="ECO:0000313" key="13">
    <source>
        <dbReference type="Proteomes" id="UP000323521"/>
    </source>
</evidence>
<evidence type="ECO:0000256" key="6">
    <source>
        <dbReference type="ARBA" id="ARBA00022801"/>
    </source>
</evidence>
<dbReference type="Pfam" id="PF01808">
    <property type="entry name" value="AICARFT_IMPCHas"/>
    <property type="match status" value="1"/>
</dbReference>
<evidence type="ECO:0000256" key="8">
    <source>
        <dbReference type="ARBA" id="ARBA00050488"/>
    </source>
</evidence>
<dbReference type="GO" id="GO:0004643">
    <property type="term" value="F:phosphoribosylaminoimidazolecarboxamide formyltransferase activity"/>
    <property type="evidence" value="ECO:0007669"/>
    <property type="project" value="UniProtKB-UniRule"/>
</dbReference>
<dbReference type="EC" id="3.5.4.10" evidence="10"/>
<dbReference type="Pfam" id="PF02142">
    <property type="entry name" value="MGS"/>
    <property type="match status" value="1"/>
</dbReference>
<dbReference type="PROSITE" id="PS51855">
    <property type="entry name" value="MGS"/>
    <property type="match status" value="1"/>
</dbReference>
<dbReference type="EMBL" id="CP017634">
    <property type="protein sequence ID" value="ATW23396.1"/>
    <property type="molecule type" value="Genomic_DNA"/>
</dbReference>
<reference evidence="12 13" key="1">
    <citation type="submission" date="2016-10" db="EMBL/GenBank/DDBJ databases">
        <title>Complete Genome Sequence of Peptococcaceae strain DCMF.</title>
        <authorList>
            <person name="Edwards R.J."/>
            <person name="Holland S.I."/>
            <person name="Deshpande N.P."/>
            <person name="Wong Y.K."/>
            <person name="Ertan H."/>
            <person name="Manefield M."/>
            <person name="Russell T.L."/>
            <person name="Lee M.J."/>
        </authorList>
    </citation>
    <scope>NUCLEOTIDE SEQUENCE [LARGE SCALE GENOMIC DNA]</scope>
    <source>
        <strain evidence="12 13">DCMF</strain>
    </source>
</reference>
<dbReference type="FunFam" id="3.40.140.20:FF:000001">
    <property type="entry name" value="Bifunctional purine biosynthesis protein PurH"/>
    <property type="match status" value="1"/>
</dbReference>
<evidence type="ECO:0000256" key="2">
    <source>
        <dbReference type="ARBA" id="ARBA00004954"/>
    </source>
</evidence>
<dbReference type="InterPro" id="IPR024051">
    <property type="entry name" value="AICAR_Tfase_dup_dom_sf"/>
</dbReference>
<dbReference type="GO" id="GO:0005829">
    <property type="term" value="C:cytosol"/>
    <property type="evidence" value="ECO:0007669"/>
    <property type="project" value="TreeGrafter"/>
</dbReference>
<evidence type="ECO:0000256" key="10">
    <source>
        <dbReference type="HAMAP-Rule" id="MF_00139"/>
    </source>
</evidence>
<keyword evidence="13" id="KW-1185">Reference proteome</keyword>
<name>A0A3G1KLT8_FORW1</name>
<dbReference type="PANTHER" id="PTHR11692:SF0">
    <property type="entry name" value="BIFUNCTIONAL PURINE BIOSYNTHESIS PROTEIN ATIC"/>
    <property type="match status" value="1"/>
</dbReference>
<evidence type="ECO:0000256" key="5">
    <source>
        <dbReference type="ARBA" id="ARBA00022755"/>
    </source>
</evidence>
<dbReference type="InterPro" id="IPR016193">
    <property type="entry name" value="Cytidine_deaminase-like"/>
</dbReference>
<dbReference type="SMART" id="SM00851">
    <property type="entry name" value="MGS"/>
    <property type="match status" value="1"/>
</dbReference>
<dbReference type="InterPro" id="IPR036914">
    <property type="entry name" value="MGS-like_dom_sf"/>
</dbReference>
<dbReference type="FunFam" id="3.40.140.20:FF:000002">
    <property type="entry name" value="Bifunctional purine biosynthesis protein PurH"/>
    <property type="match status" value="1"/>
</dbReference>
<dbReference type="Proteomes" id="UP000323521">
    <property type="component" value="Chromosome"/>
</dbReference>
<dbReference type="FunFam" id="3.40.50.1380:FF:000001">
    <property type="entry name" value="Bifunctional purine biosynthesis protein PurH"/>
    <property type="match status" value="1"/>
</dbReference>
<dbReference type="CDD" id="cd01421">
    <property type="entry name" value="IMPCH"/>
    <property type="match status" value="1"/>
</dbReference>
<dbReference type="PIRSF" id="PIRSF000414">
    <property type="entry name" value="AICARFT_IMPCHas"/>
    <property type="match status" value="1"/>
</dbReference>
<dbReference type="Gene3D" id="3.40.50.1380">
    <property type="entry name" value="Methylglyoxal synthase-like domain"/>
    <property type="match status" value="1"/>
</dbReference>
<evidence type="ECO:0000256" key="9">
    <source>
        <dbReference type="ARBA" id="ARBA00050687"/>
    </source>
</evidence>
<keyword evidence="7 10" id="KW-0511">Multifunctional enzyme</keyword>
<evidence type="ECO:0000259" key="11">
    <source>
        <dbReference type="PROSITE" id="PS51855"/>
    </source>
</evidence>
<evidence type="ECO:0000256" key="7">
    <source>
        <dbReference type="ARBA" id="ARBA00023268"/>
    </source>
</evidence>
<dbReference type="KEGG" id="fwa:DCMF_00050"/>
<dbReference type="InterPro" id="IPR002695">
    <property type="entry name" value="PurH-like"/>
</dbReference>
<organism evidence="12 13">
    <name type="scientific">Formimonas warabiya</name>
    <dbReference type="NCBI Taxonomy" id="1761012"/>
    <lineage>
        <taxon>Bacteria</taxon>
        <taxon>Bacillati</taxon>
        <taxon>Bacillota</taxon>
        <taxon>Clostridia</taxon>
        <taxon>Eubacteriales</taxon>
        <taxon>Peptococcaceae</taxon>
        <taxon>Candidatus Formimonas</taxon>
    </lineage>
</organism>
<comment type="pathway">
    <text evidence="2 10">Purine metabolism; IMP biosynthesis via de novo pathway; 5-formamido-1-(5-phospho-D-ribosyl)imidazole-4-carboxamide from 5-amino-1-(5-phospho-D-ribosyl)imidazole-4-carboxamide (10-formyl THF route): step 1/1.</text>
</comment>
<comment type="pathway">
    <text evidence="1 10">Purine metabolism; IMP biosynthesis via de novo pathway; IMP from 5-formamido-1-(5-phospho-D-ribosyl)imidazole-4-carboxamide: step 1/1.</text>
</comment>
<evidence type="ECO:0000256" key="1">
    <source>
        <dbReference type="ARBA" id="ARBA00004844"/>
    </source>
</evidence>
<dbReference type="SUPFAM" id="SSF53927">
    <property type="entry name" value="Cytidine deaminase-like"/>
    <property type="match status" value="1"/>
</dbReference>
<evidence type="ECO:0000256" key="4">
    <source>
        <dbReference type="ARBA" id="ARBA00022679"/>
    </source>
</evidence>